<name>A0ABV9DDC0_9MICO</name>
<dbReference type="RefSeq" id="WP_244925263.1">
    <property type="nucleotide sequence ID" value="NZ_CP033325.1"/>
</dbReference>
<dbReference type="InterPro" id="IPR014016">
    <property type="entry name" value="UvrD-like_ATP-bd"/>
</dbReference>
<dbReference type="PANTHER" id="PTHR11070:SF45">
    <property type="entry name" value="DNA 3'-5' HELICASE"/>
    <property type="match status" value="1"/>
</dbReference>
<dbReference type="PROSITE" id="PS51198">
    <property type="entry name" value="UVRD_HELICASE_ATP_BIND"/>
    <property type="match status" value="1"/>
</dbReference>
<comment type="caution">
    <text evidence="7">The sequence shown here is derived from an EMBL/GenBank/DDBJ whole genome shotgun (WGS) entry which is preliminary data.</text>
</comment>
<feature type="domain" description="UvrD-like helicase ATP-binding" evidence="6">
    <location>
        <begin position="186"/>
        <end position="591"/>
    </location>
</feature>
<keyword evidence="3 5" id="KW-0347">Helicase</keyword>
<keyword evidence="8" id="KW-1185">Reference proteome</keyword>
<gene>
    <name evidence="7" type="ORF">ACFO3F_13970</name>
</gene>
<sequence>MDLTQTQERSSGPAWADDQAFVARAYARLDELRTDYRQRLAEVRRAGPSGSPQNRSERDAFAAHYEDTLARLDQVENRLVFGRLDLTDTTRRYIGRIGLADAEHTSLLIDWRAPAAQPFYQATAAHPGDVVRRRHLMTRERHVVGAEDELLDTAAADLPEGLTGEGALFAAMAAAREGRMSDIVATIQAEQDRVIRAPREGVLVVQGGPGTGKTAVALHRAAYLLYTYRERLERSGVLLVGPSRVFLRYIEQVLPSLGETDVVATTMGELLADVPATGTEPEAAAEVKGRAVMAEVLRRAVRALPRPLAGPVVLDVDGEHLVLEPDDVRRAQERARRTGKPHNVARKTYANAALDALVRRWAQEKGLDEAAERDYLRASVRESVDARREINLCWMPTSPQTLLRRLYSDPALLARHAPMLTAAERAALRRDPDAALTPADLPLLDELAHLLGELERPEAERARRARAAERAAEVAYAEHAIAADGLGAGMVDAATLAGRFTERGPRLTTAERAVGDREWTFGHIVVDEAQELSPMAWRALLRRCPTRSMTLVGDLDQRSGHTRASSWSDVLGDAARENVREEVLTINYRTPASVMDSAAAVLRARGGAHAVPARSARDVPDALRTTRLAAPGDLDGLVHVVSDELAALDAGRLAVITAPGRTADVHAALADRVPDVAGPGTDPLTARALVLDPVAAKGLEFDVVVLLEPEEIGATGPGDLYVAMTRPTKRLHVVHSADLPPGLVQPE</sequence>
<proteinExistence type="predicted"/>
<dbReference type="InterPro" id="IPR027417">
    <property type="entry name" value="P-loop_NTPase"/>
</dbReference>
<feature type="binding site" evidence="5">
    <location>
        <begin position="207"/>
        <end position="214"/>
    </location>
    <ligand>
        <name>ATP</name>
        <dbReference type="ChEBI" id="CHEBI:30616"/>
    </ligand>
</feature>
<dbReference type="Proteomes" id="UP001595955">
    <property type="component" value="Unassembled WGS sequence"/>
</dbReference>
<keyword evidence="2 5" id="KW-0378">Hydrolase</keyword>
<reference evidence="8" key="1">
    <citation type="journal article" date="2019" name="Int. J. Syst. Evol. Microbiol.">
        <title>The Global Catalogue of Microorganisms (GCM) 10K type strain sequencing project: providing services to taxonomists for standard genome sequencing and annotation.</title>
        <authorList>
            <consortium name="The Broad Institute Genomics Platform"/>
            <consortium name="The Broad Institute Genome Sequencing Center for Infectious Disease"/>
            <person name="Wu L."/>
            <person name="Ma J."/>
        </authorList>
    </citation>
    <scope>NUCLEOTIDE SEQUENCE [LARGE SCALE GENOMIC DNA]</scope>
    <source>
        <strain evidence="8">JCM 3369</strain>
    </source>
</reference>
<dbReference type="PANTHER" id="PTHR11070">
    <property type="entry name" value="UVRD / RECB / PCRA DNA HELICASE FAMILY MEMBER"/>
    <property type="match status" value="1"/>
</dbReference>
<dbReference type="EMBL" id="JBHSGF010000011">
    <property type="protein sequence ID" value="MFC4556356.1"/>
    <property type="molecule type" value="Genomic_DNA"/>
</dbReference>
<dbReference type="InterPro" id="IPR000212">
    <property type="entry name" value="DNA_helicase_UvrD/REP"/>
</dbReference>
<evidence type="ECO:0000256" key="5">
    <source>
        <dbReference type="PROSITE-ProRule" id="PRU00560"/>
    </source>
</evidence>
<accession>A0ABV9DDC0</accession>
<evidence type="ECO:0000256" key="4">
    <source>
        <dbReference type="ARBA" id="ARBA00022840"/>
    </source>
</evidence>
<keyword evidence="4 5" id="KW-0067">ATP-binding</keyword>
<protein>
    <submittedName>
        <fullName evidence="7">AAA family ATPase</fullName>
    </submittedName>
</protein>
<organism evidence="7 8">
    <name type="scientific">Georgenia faecalis</name>
    <dbReference type="NCBI Taxonomy" id="2483799"/>
    <lineage>
        <taxon>Bacteria</taxon>
        <taxon>Bacillati</taxon>
        <taxon>Actinomycetota</taxon>
        <taxon>Actinomycetes</taxon>
        <taxon>Micrococcales</taxon>
        <taxon>Bogoriellaceae</taxon>
        <taxon>Georgenia</taxon>
    </lineage>
</organism>
<evidence type="ECO:0000259" key="6">
    <source>
        <dbReference type="PROSITE" id="PS51198"/>
    </source>
</evidence>
<evidence type="ECO:0000313" key="7">
    <source>
        <dbReference type="EMBL" id="MFC4556356.1"/>
    </source>
</evidence>
<keyword evidence="1 5" id="KW-0547">Nucleotide-binding</keyword>
<evidence type="ECO:0000256" key="3">
    <source>
        <dbReference type="ARBA" id="ARBA00022806"/>
    </source>
</evidence>
<dbReference type="SUPFAM" id="SSF52540">
    <property type="entry name" value="P-loop containing nucleoside triphosphate hydrolases"/>
    <property type="match status" value="1"/>
</dbReference>
<evidence type="ECO:0000256" key="2">
    <source>
        <dbReference type="ARBA" id="ARBA00022801"/>
    </source>
</evidence>
<evidence type="ECO:0000256" key="1">
    <source>
        <dbReference type="ARBA" id="ARBA00022741"/>
    </source>
</evidence>
<evidence type="ECO:0000313" key="8">
    <source>
        <dbReference type="Proteomes" id="UP001595955"/>
    </source>
</evidence>
<dbReference type="Gene3D" id="3.40.50.300">
    <property type="entry name" value="P-loop containing nucleotide triphosphate hydrolases"/>
    <property type="match status" value="2"/>
</dbReference>